<gene>
    <name evidence="1" type="ORF">L596_025859</name>
</gene>
<dbReference type="AlphaFoldDB" id="A0A4U5M936"/>
<reference evidence="1 2" key="2">
    <citation type="journal article" date="2019" name="G3 (Bethesda)">
        <title>Hybrid Assembly of the Genome of the Entomopathogenic Nematode Steinernema carpocapsae Identifies the X-Chromosome.</title>
        <authorList>
            <person name="Serra L."/>
            <person name="Macchietto M."/>
            <person name="Macias-Munoz A."/>
            <person name="McGill C.J."/>
            <person name="Rodriguez I.M."/>
            <person name="Rodriguez B."/>
            <person name="Murad R."/>
            <person name="Mortazavi A."/>
        </authorList>
    </citation>
    <scope>NUCLEOTIDE SEQUENCE [LARGE SCALE GENOMIC DNA]</scope>
    <source>
        <strain evidence="1 2">ALL</strain>
    </source>
</reference>
<sequence>MPPEINLTSRSTLESLGRSIFDSAVLVMFSFFRPTFCESDSDEEQVSLGRRSVKVALMRSKITRRIGEKAPRKKSGYAVHAEKSANEVRLKFCIFSA</sequence>
<comment type="caution">
    <text evidence="1">The sequence shown here is derived from an EMBL/GenBank/DDBJ whole genome shotgun (WGS) entry which is preliminary data.</text>
</comment>
<dbReference type="EMBL" id="AZBU02000009">
    <property type="protein sequence ID" value="TKR65454.1"/>
    <property type="molecule type" value="Genomic_DNA"/>
</dbReference>
<keyword evidence="2" id="KW-1185">Reference proteome</keyword>
<evidence type="ECO:0000313" key="2">
    <source>
        <dbReference type="Proteomes" id="UP000298663"/>
    </source>
</evidence>
<dbReference type="Proteomes" id="UP000298663">
    <property type="component" value="Unassembled WGS sequence"/>
</dbReference>
<protein>
    <submittedName>
        <fullName evidence="1">Uncharacterized protein</fullName>
    </submittedName>
</protein>
<proteinExistence type="predicted"/>
<name>A0A4U5M936_STECR</name>
<organism evidence="1 2">
    <name type="scientific">Steinernema carpocapsae</name>
    <name type="common">Entomopathogenic nematode</name>
    <dbReference type="NCBI Taxonomy" id="34508"/>
    <lineage>
        <taxon>Eukaryota</taxon>
        <taxon>Metazoa</taxon>
        <taxon>Ecdysozoa</taxon>
        <taxon>Nematoda</taxon>
        <taxon>Chromadorea</taxon>
        <taxon>Rhabditida</taxon>
        <taxon>Tylenchina</taxon>
        <taxon>Panagrolaimomorpha</taxon>
        <taxon>Strongyloidoidea</taxon>
        <taxon>Steinernematidae</taxon>
        <taxon>Steinernema</taxon>
    </lineage>
</organism>
<accession>A0A4U5M936</accession>
<reference evidence="1 2" key="1">
    <citation type="journal article" date="2015" name="Genome Biol.">
        <title>Comparative genomics of Steinernema reveals deeply conserved gene regulatory networks.</title>
        <authorList>
            <person name="Dillman A.R."/>
            <person name="Macchietto M."/>
            <person name="Porter C.F."/>
            <person name="Rogers A."/>
            <person name="Williams B."/>
            <person name="Antoshechkin I."/>
            <person name="Lee M.M."/>
            <person name="Goodwin Z."/>
            <person name="Lu X."/>
            <person name="Lewis E.E."/>
            <person name="Goodrich-Blair H."/>
            <person name="Stock S.P."/>
            <person name="Adams B.J."/>
            <person name="Sternberg P.W."/>
            <person name="Mortazavi A."/>
        </authorList>
    </citation>
    <scope>NUCLEOTIDE SEQUENCE [LARGE SCALE GENOMIC DNA]</scope>
    <source>
        <strain evidence="1 2">ALL</strain>
    </source>
</reference>
<evidence type="ECO:0000313" key="1">
    <source>
        <dbReference type="EMBL" id="TKR65454.1"/>
    </source>
</evidence>